<dbReference type="InterPro" id="IPR027652">
    <property type="entry name" value="PRP8"/>
</dbReference>
<dbReference type="GO" id="GO:0071013">
    <property type="term" value="C:catalytic step 2 spliceosome"/>
    <property type="evidence" value="ECO:0007669"/>
    <property type="project" value="TreeGrafter"/>
</dbReference>
<dbReference type="GO" id="GO:0017070">
    <property type="term" value="F:U6 snRNA binding"/>
    <property type="evidence" value="ECO:0007669"/>
    <property type="project" value="TreeGrafter"/>
</dbReference>
<comment type="caution">
    <text evidence="2">The sequence shown here is derived from an EMBL/GenBank/DDBJ whole genome shotgun (WGS) entry which is preliminary data.</text>
</comment>
<dbReference type="PANTHER" id="PTHR11140:SF0">
    <property type="entry name" value="PRE-MRNA-PROCESSING-SPLICING FACTOR 8"/>
    <property type="match status" value="1"/>
</dbReference>
<protein>
    <recommendedName>
        <fullName evidence="1">PRP8 domain-containing protein</fullName>
    </recommendedName>
</protein>
<dbReference type="GO" id="GO:0000244">
    <property type="term" value="P:spliceosomal tri-snRNP complex assembly"/>
    <property type="evidence" value="ECO:0007669"/>
    <property type="project" value="TreeGrafter"/>
</dbReference>
<dbReference type="GO" id="GO:0030619">
    <property type="term" value="F:U1 snRNA binding"/>
    <property type="evidence" value="ECO:0007669"/>
    <property type="project" value="TreeGrafter"/>
</dbReference>
<evidence type="ECO:0000259" key="1">
    <source>
        <dbReference type="Pfam" id="PF12134"/>
    </source>
</evidence>
<dbReference type="InterPro" id="IPR021983">
    <property type="entry name" value="PRP8_domainIV"/>
</dbReference>
<dbReference type="SUPFAM" id="SSF53098">
    <property type="entry name" value="Ribonuclease H-like"/>
    <property type="match status" value="1"/>
</dbReference>
<dbReference type="Gene3D" id="1.20.80.40">
    <property type="match status" value="1"/>
</dbReference>
<dbReference type="GO" id="GO:0030620">
    <property type="term" value="F:U2 snRNA binding"/>
    <property type="evidence" value="ECO:0007669"/>
    <property type="project" value="TreeGrafter"/>
</dbReference>
<dbReference type="GO" id="GO:0097157">
    <property type="term" value="F:pre-mRNA intronic binding"/>
    <property type="evidence" value="ECO:0007669"/>
    <property type="project" value="TreeGrafter"/>
</dbReference>
<dbReference type="InterPro" id="IPR043172">
    <property type="entry name" value="Prp8_domainIV_palm"/>
</dbReference>
<keyword evidence="3" id="KW-1185">Reference proteome</keyword>
<dbReference type="InterPro" id="IPR043173">
    <property type="entry name" value="Prp8_domainIV_fingers"/>
</dbReference>
<evidence type="ECO:0000313" key="2">
    <source>
        <dbReference type="EMBL" id="KAI3941915.1"/>
    </source>
</evidence>
<dbReference type="Pfam" id="PF12134">
    <property type="entry name" value="PRP8_domainIV"/>
    <property type="match status" value="1"/>
</dbReference>
<name>A0AAD4T7Z7_9MAGN</name>
<feature type="domain" description="PRP8" evidence="1">
    <location>
        <begin position="2"/>
        <end position="125"/>
    </location>
</feature>
<sequence length="182" mass="20771">MEIIWFVDDSDANVYRANIHKIFEGVLFFNSIQGLEIVFLKVIHKSVWAGQKRLGQISKWKTAEEVAALVRSLPVEEQPKQMIVTCKGMLDPLDVHFLDFPSVFIEGSELQISFQAYLKIEKFGEGFFEGSLSDYAQKKNVNRSALTQSGIRDIILGAEITPPSQQRQQIQEIERNRINQAI</sequence>
<dbReference type="AlphaFoldDB" id="A0AAD4T7Z7"/>
<organism evidence="2 3">
    <name type="scientific">Papaver atlanticum</name>
    <dbReference type="NCBI Taxonomy" id="357466"/>
    <lineage>
        <taxon>Eukaryota</taxon>
        <taxon>Viridiplantae</taxon>
        <taxon>Streptophyta</taxon>
        <taxon>Embryophyta</taxon>
        <taxon>Tracheophyta</taxon>
        <taxon>Spermatophyta</taxon>
        <taxon>Magnoliopsida</taxon>
        <taxon>Ranunculales</taxon>
        <taxon>Papaveraceae</taxon>
        <taxon>Papaveroideae</taxon>
        <taxon>Papaver</taxon>
    </lineage>
</organism>
<dbReference type="EMBL" id="JAJJMB010004763">
    <property type="protein sequence ID" value="KAI3941915.1"/>
    <property type="molecule type" value="Genomic_DNA"/>
</dbReference>
<dbReference type="GO" id="GO:0030623">
    <property type="term" value="F:U5 snRNA binding"/>
    <property type="evidence" value="ECO:0007669"/>
    <property type="project" value="TreeGrafter"/>
</dbReference>
<dbReference type="GO" id="GO:0005682">
    <property type="term" value="C:U5 snRNP"/>
    <property type="evidence" value="ECO:0007669"/>
    <property type="project" value="TreeGrafter"/>
</dbReference>
<proteinExistence type="predicted"/>
<dbReference type="Proteomes" id="UP001202328">
    <property type="component" value="Unassembled WGS sequence"/>
</dbReference>
<dbReference type="InterPro" id="IPR012337">
    <property type="entry name" value="RNaseH-like_sf"/>
</dbReference>
<dbReference type="Gene3D" id="3.30.420.230">
    <property type="match status" value="1"/>
</dbReference>
<evidence type="ECO:0000313" key="3">
    <source>
        <dbReference type="Proteomes" id="UP001202328"/>
    </source>
</evidence>
<dbReference type="PANTHER" id="PTHR11140">
    <property type="entry name" value="PRE-MRNA SPLICING FACTOR PRP8"/>
    <property type="match status" value="1"/>
</dbReference>
<gene>
    <name evidence="2" type="ORF">MKW98_009125</name>
</gene>
<reference evidence="2" key="1">
    <citation type="submission" date="2022-04" db="EMBL/GenBank/DDBJ databases">
        <title>A functionally conserved STORR gene fusion in Papaver species that diverged 16.8 million years ago.</title>
        <authorList>
            <person name="Catania T."/>
        </authorList>
    </citation>
    <scope>NUCLEOTIDE SEQUENCE</scope>
    <source>
        <strain evidence="2">S-188037</strain>
    </source>
</reference>
<accession>A0AAD4T7Z7</accession>